<dbReference type="GeneID" id="87871988"/>
<reference evidence="1 2" key="1">
    <citation type="journal article" date="2023" name="Mol. Phylogenet. Evol.">
        <title>Genome-scale phylogeny and comparative genomics of the fungal order Sordariales.</title>
        <authorList>
            <person name="Hensen N."/>
            <person name="Bonometti L."/>
            <person name="Westerberg I."/>
            <person name="Brannstrom I.O."/>
            <person name="Guillou S."/>
            <person name="Cros-Aarteil S."/>
            <person name="Calhoun S."/>
            <person name="Haridas S."/>
            <person name="Kuo A."/>
            <person name="Mondo S."/>
            <person name="Pangilinan J."/>
            <person name="Riley R."/>
            <person name="LaButti K."/>
            <person name="Andreopoulos B."/>
            <person name="Lipzen A."/>
            <person name="Chen C."/>
            <person name="Yan M."/>
            <person name="Daum C."/>
            <person name="Ng V."/>
            <person name="Clum A."/>
            <person name="Steindorff A."/>
            <person name="Ohm R.A."/>
            <person name="Martin F."/>
            <person name="Silar P."/>
            <person name="Natvig D.O."/>
            <person name="Lalanne C."/>
            <person name="Gautier V."/>
            <person name="Ament-Velasquez S.L."/>
            <person name="Kruys A."/>
            <person name="Hutchinson M.I."/>
            <person name="Powell A.J."/>
            <person name="Barry K."/>
            <person name="Miller A.N."/>
            <person name="Grigoriev I.V."/>
            <person name="Debuchy R."/>
            <person name="Gladieux P."/>
            <person name="Hiltunen Thoren M."/>
            <person name="Johannesson H."/>
        </authorList>
    </citation>
    <scope>NUCLEOTIDE SEQUENCE [LARGE SCALE GENOMIC DNA]</scope>
    <source>
        <strain evidence="1 2">FGSC 10403</strain>
    </source>
</reference>
<comment type="caution">
    <text evidence="1">The sequence shown here is derived from an EMBL/GenBank/DDBJ whole genome shotgun (WGS) entry which is preliminary data.</text>
</comment>
<evidence type="ECO:0000313" key="2">
    <source>
        <dbReference type="Proteomes" id="UP001285908"/>
    </source>
</evidence>
<feature type="non-terminal residue" evidence="1">
    <location>
        <position position="1"/>
    </location>
</feature>
<dbReference type="RefSeq" id="XP_062697458.1">
    <property type="nucleotide sequence ID" value="XM_062834366.1"/>
</dbReference>
<gene>
    <name evidence="1" type="ORF">B0T23DRAFT_306316</name>
</gene>
<dbReference type="AlphaFoldDB" id="A0AAJ0MW02"/>
<sequence length="167" mass="18977">ELEKASLSKVSTMRAEKEPFRSEQELLEPWGYTCRLHGVMSCLVPLSQEVPRIAAIAWNPDFLPPSRPQRCLPAGLKVWNRYACLRTYRTLGHGKGRPGFKCPTTEDLQGRLQTSYTLTAHRAKDTNNCPEGVHADNNGQHNNITFTISYSFTNQEYFHHLSGPSFR</sequence>
<name>A0AAJ0MW02_9PEZI</name>
<dbReference type="EMBL" id="JAULSX010000001">
    <property type="protein sequence ID" value="KAK3499825.1"/>
    <property type="molecule type" value="Genomic_DNA"/>
</dbReference>
<organism evidence="1 2">
    <name type="scientific">Neurospora hispaniola</name>
    <dbReference type="NCBI Taxonomy" id="588809"/>
    <lineage>
        <taxon>Eukaryota</taxon>
        <taxon>Fungi</taxon>
        <taxon>Dikarya</taxon>
        <taxon>Ascomycota</taxon>
        <taxon>Pezizomycotina</taxon>
        <taxon>Sordariomycetes</taxon>
        <taxon>Sordariomycetidae</taxon>
        <taxon>Sordariales</taxon>
        <taxon>Sordariaceae</taxon>
        <taxon>Neurospora</taxon>
    </lineage>
</organism>
<evidence type="ECO:0000313" key="1">
    <source>
        <dbReference type="EMBL" id="KAK3499825.1"/>
    </source>
</evidence>
<dbReference type="Proteomes" id="UP001285908">
    <property type="component" value="Unassembled WGS sequence"/>
</dbReference>
<keyword evidence="2" id="KW-1185">Reference proteome</keyword>
<accession>A0AAJ0MW02</accession>
<proteinExistence type="predicted"/>
<protein>
    <submittedName>
        <fullName evidence="1">Uncharacterized protein</fullName>
    </submittedName>
</protein>